<dbReference type="InterPro" id="IPR011658">
    <property type="entry name" value="PA14_dom"/>
</dbReference>
<dbReference type="PANTHER" id="PTHR42721">
    <property type="entry name" value="SUGAR HYDROLASE-RELATED"/>
    <property type="match status" value="1"/>
</dbReference>
<dbReference type="InterPro" id="IPR013783">
    <property type="entry name" value="Ig-like_fold"/>
</dbReference>
<dbReference type="SUPFAM" id="SSF52279">
    <property type="entry name" value="Beta-D-glucan exohydrolase, C-terminal domain"/>
    <property type="match status" value="1"/>
</dbReference>
<evidence type="ECO:0000313" key="5">
    <source>
        <dbReference type="EMBL" id="XCB20860.1"/>
    </source>
</evidence>
<dbReference type="InterPro" id="IPR036881">
    <property type="entry name" value="Glyco_hydro_3_C_sf"/>
</dbReference>
<dbReference type="InterPro" id="IPR044993">
    <property type="entry name" value="BXL"/>
</dbReference>
<dbReference type="Pfam" id="PF01915">
    <property type="entry name" value="Glyco_hydro_3_C"/>
    <property type="match status" value="1"/>
</dbReference>
<feature type="domain" description="PA14" evidence="4">
    <location>
        <begin position="482"/>
        <end position="634"/>
    </location>
</feature>
<organism evidence="5">
    <name type="scientific">Tunturiibacter gelidiferens</name>
    <dbReference type="NCBI Taxonomy" id="3069689"/>
    <lineage>
        <taxon>Bacteria</taxon>
        <taxon>Pseudomonadati</taxon>
        <taxon>Acidobacteriota</taxon>
        <taxon>Terriglobia</taxon>
        <taxon>Terriglobales</taxon>
        <taxon>Acidobacteriaceae</taxon>
        <taxon>Tunturiibacter</taxon>
    </lineage>
</organism>
<dbReference type="EMBL" id="CP132938">
    <property type="protein sequence ID" value="XCB20860.1"/>
    <property type="molecule type" value="Genomic_DNA"/>
</dbReference>
<dbReference type="KEGG" id="tgi:RBB81_14830"/>
<accession>A0AAU7YWS2</accession>
<proteinExistence type="inferred from homology"/>
<dbReference type="InterPro" id="IPR002772">
    <property type="entry name" value="Glyco_hydro_3_C"/>
</dbReference>
<dbReference type="SUPFAM" id="SSF56988">
    <property type="entry name" value="Anthrax protective antigen"/>
    <property type="match status" value="1"/>
</dbReference>
<dbReference type="Pfam" id="PF14310">
    <property type="entry name" value="Fn3-like"/>
    <property type="match status" value="1"/>
</dbReference>
<keyword evidence="3 5" id="KW-0378">Hydrolase</keyword>
<evidence type="ECO:0000256" key="1">
    <source>
        <dbReference type="ARBA" id="ARBA00005336"/>
    </source>
</evidence>
<dbReference type="Pfam" id="PF07691">
    <property type="entry name" value="PA14"/>
    <property type="match status" value="1"/>
</dbReference>
<sequence length="907" mass="99001">MEPITKRVGLLNVFGETRSMWLRLVSAFFLVLSLMPFGSFAQSSKQLPYLDSYLSNDERVNDLVSRMTLDEKVAQLINTAPAIPRLNLPAYDYWSEGLHGVARSGYATLFPQAIGMAATWDAPLIHQISTAISIEARAKYNEAVRLNIHSIYYGLTIWSPNINIFRDPRWGRGQETYGEDPFLTGRLGVAFVEGLQGDNPDYLRAIATPKHYAVHSGPESTRHSANVDPSPHDLWDTYLPAFRATITEAKAASIMCAYNSINDYPACANKYLLQSILRDDWSFKGFVTSDCGAIDDFYEMTAHHTSPSKEAAAVAGIEAGTDTNCGDTYLALTEALKKHLISELQIDVSLKRLLLARYRLGLFDDAFKVPYAAIPFSEVNSPSHKEVAKTAARESMVLLKNDSSFLPLNLNTRTIAVVGPNAASLAAIEGNYNAIAEDAKLPVDAIAAEFRNSRILYAQGSPYADQVPLPIPRTVFHPSKSATENGLKGEYFSGDIFEGNPVTTRIDKAIDFDWNSASPTPGVPSNSFAVRWSGTITAPQTGDLSLTMHFGDCYPCTGHEQFKIFVDGKLIAGDSLSGSNSNSDLHFRLNFVDTDPHDFKVEYIHHAPLRGADLSLEWTPQSSYLRKEAVAIAQKSEVIVAFVGLSPNLEGEEMPLHVEGFSGGDRTDIKLPAAQQELLEALTATGKPLVVVLMNGSALSVNWAHEHAKAILEAWYPGEAGSEAIAETLSGQNNPGGRLPVTFYAGVEQLPAFDDYSMANRTYRYFKGKPLYGFGYGLSYTTFSYQNLRLSSSNLKAGDSLTAEADVKNTGIREGDEVAELYLISPHSSVSPNLALAGFTRLHLKPGETMHVTFTLDCRILSQVDDKGNRAVVPGSYVVAVGGAQPADSRLVKTAAFSVQGTLTLPR</sequence>
<dbReference type="Pfam" id="PF00933">
    <property type="entry name" value="Glyco_hydro_3"/>
    <property type="match status" value="1"/>
</dbReference>
<dbReference type="PANTHER" id="PTHR42721:SF3">
    <property type="entry name" value="BETA-D-XYLOSIDASE 5-RELATED"/>
    <property type="match status" value="1"/>
</dbReference>
<dbReference type="GO" id="GO:0046556">
    <property type="term" value="F:alpha-L-arabinofuranosidase activity"/>
    <property type="evidence" value="ECO:0007669"/>
    <property type="project" value="TreeGrafter"/>
</dbReference>
<dbReference type="Gene3D" id="2.60.40.10">
    <property type="entry name" value="Immunoglobulins"/>
    <property type="match status" value="1"/>
</dbReference>
<dbReference type="PROSITE" id="PS51820">
    <property type="entry name" value="PA14"/>
    <property type="match status" value="1"/>
</dbReference>
<dbReference type="InterPro" id="IPR001764">
    <property type="entry name" value="Glyco_hydro_3_N"/>
</dbReference>
<dbReference type="GO" id="GO:0031222">
    <property type="term" value="P:arabinan catabolic process"/>
    <property type="evidence" value="ECO:0007669"/>
    <property type="project" value="TreeGrafter"/>
</dbReference>
<dbReference type="GO" id="GO:0009044">
    <property type="term" value="F:xylan 1,4-beta-xylosidase activity"/>
    <property type="evidence" value="ECO:0007669"/>
    <property type="project" value="InterPro"/>
</dbReference>
<dbReference type="PRINTS" id="PR00133">
    <property type="entry name" value="GLHYDRLASE3"/>
</dbReference>
<dbReference type="Gene3D" id="3.40.50.1700">
    <property type="entry name" value="Glycoside hydrolase family 3 C-terminal domain"/>
    <property type="match status" value="2"/>
</dbReference>
<dbReference type="InterPro" id="IPR037524">
    <property type="entry name" value="PA14/GLEYA"/>
</dbReference>
<dbReference type="SUPFAM" id="SSF51445">
    <property type="entry name" value="(Trans)glycosidases"/>
    <property type="match status" value="1"/>
</dbReference>
<dbReference type="RefSeq" id="WP_353071204.1">
    <property type="nucleotide sequence ID" value="NZ_CP132938.1"/>
</dbReference>
<dbReference type="InterPro" id="IPR036962">
    <property type="entry name" value="Glyco_hydro_3_N_sf"/>
</dbReference>
<dbReference type="InterPro" id="IPR026891">
    <property type="entry name" value="Fn3-like"/>
</dbReference>
<gene>
    <name evidence="5" type="ORF">RBB81_14830</name>
</gene>
<dbReference type="SMART" id="SM01217">
    <property type="entry name" value="Fn3_like"/>
    <property type="match status" value="1"/>
</dbReference>
<reference evidence="5" key="2">
    <citation type="journal article" date="2024" name="Environ. Microbiol.">
        <title>Genome analysis and description of Tunturibacter gen. nov. expands the diversity of Terriglobia in tundra soils.</title>
        <authorList>
            <person name="Messyasz A."/>
            <person name="Mannisto M.K."/>
            <person name="Kerkhof L.J."/>
            <person name="Haggblom M.M."/>
        </authorList>
    </citation>
    <scope>NUCLEOTIDE SEQUENCE</scope>
    <source>
        <strain evidence="5">M8UP39</strain>
    </source>
</reference>
<dbReference type="InterPro" id="IPR017853">
    <property type="entry name" value="GH"/>
</dbReference>
<comment type="similarity">
    <text evidence="1">Belongs to the glycosyl hydrolase 3 family.</text>
</comment>
<dbReference type="AlphaFoldDB" id="A0AAU7YWS2"/>
<reference evidence="5" key="1">
    <citation type="submission" date="2023-08" db="EMBL/GenBank/DDBJ databases">
        <authorList>
            <person name="Messyasz A."/>
            <person name="Mannisto M.K."/>
            <person name="Kerkhof L.J."/>
            <person name="Haggblom M."/>
        </authorList>
    </citation>
    <scope>NUCLEOTIDE SEQUENCE</scope>
    <source>
        <strain evidence="5">M8UP39</strain>
    </source>
</reference>
<name>A0AAU7YWS2_9BACT</name>
<evidence type="ECO:0000259" key="4">
    <source>
        <dbReference type="PROSITE" id="PS51820"/>
    </source>
</evidence>
<keyword evidence="2" id="KW-0732">Signal</keyword>
<dbReference type="SMART" id="SM00758">
    <property type="entry name" value="PA14"/>
    <property type="match status" value="1"/>
</dbReference>
<protein>
    <submittedName>
        <fullName evidence="5">Glycoside hydrolase family 3 C-terminal domain-containing protein</fullName>
    </submittedName>
</protein>
<evidence type="ECO:0000256" key="2">
    <source>
        <dbReference type="ARBA" id="ARBA00022729"/>
    </source>
</evidence>
<dbReference type="Gene3D" id="3.20.20.300">
    <property type="entry name" value="Glycoside hydrolase, family 3, N-terminal domain"/>
    <property type="match status" value="1"/>
</dbReference>
<evidence type="ECO:0000256" key="3">
    <source>
        <dbReference type="ARBA" id="ARBA00022801"/>
    </source>
</evidence>
<dbReference type="GO" id="GO:0045493">
    <property type="term" value="P:xylan catabolic process"/>
    <property type="evidence" value="ECO:0007669"/>
    <property type="project" value="InterPro"/>
</dbReference>